<dbReference type="Pfam" id="PF00877">
    <property type="entry name" value="NLPC_P60"/>
    <property type="match status" value="1"/>
</dbReference>
<dbReference type="InterPro" id="IPR000064">
    <property type="entry name" value="NLP_P60_dom"/>
</dbReference>
<dbReference type="PROSITE" id="PS51257">
    <property type="entry name" value="PROKAR_LIPOPROTEIN"/>
    <property type="match status" value="1"/>
</dbReference>
<dbReference type="InterPro" id="IPR038765">
    <property type="entry name" value="Papain-like_cys_pep_sf"/>
</dbReference>
<comment type="similarity">
    <text evidence="1">Belongs to the peptidase C40 family.</text>
</comment>
<dbReference type="EMBL" id="JAMDMX010000003">
    <property type="protein sequence ID" value="MCY9691714.1"/>
    <property type="molecule type" value="Genomic_DNA"/>
</dbReference>
<dbReference type="PANTHER" id="PTHR47053:SF1">
    <property type="entry name" value="MUREIN DD-ENDOPEPTIDASE MEPH-RELATED"/>
    <property type="match status" value="1"/>
</dbReference>
<dbReference type="RefSeq" id="WP_029194959.1">
    <property type="nucleotide sequence ID" value="NZ_JAMDMW010000086.1"/>
</dbReference>
<evidence type="ECO:0000256" key="4">
    <source>
        <dbReference type="ARBA" id="ARBA00022807"/>
    </source>
</evidence>
<evidence type="ECO:0000313" key="6">
    <source>
        <dbReference type="EMBL" id="MCY9691714.1"/>
    </source>
</evidence>
<keyword evidence="4" id="KW-0788">Thiol protease</keyword>
<keyword evidence="2" id="KW-0645">Protease</keyword>
<protein>
    <submittedName>
        <fullName evidence="6">C40 family peptidase</fullName>
    </submittedName>
</protein>
<feature type="domain" description="NlpC/P60" evidence="5">
    <location>
        <begin position="105"/>
        <end position="252"/>
    </location>
</feature>
<dbReference type="SUPFAM" id="SSF54001">
    <property type="entry name" value="Cysteine proteinases"/>
    <property type="match status" value="1"/>
</dbReference>
<evidence type="ECO:0000256" key="3">
    <source>
        <dbReference type="ARBA" id="ARBA00022801"/>
    </source>
</evidence>
<organism evidence="6 7">
    <name type="scientific">Paenibacillus alginolyticus</name>
    <dbReference type="NCBI Taxonomy" id="59839"/>
    <lineage>
        <taxon>Bacteria</taxon>
        <taxon>Bacillati</taxon>
        <taxon>Bacillota</taxon>
        <taxon>Bacilli</taxon>
        <taxon>Bacillales</taxon>
        <taxon>Paenibacillaceae</taxon>
        <taxon>Paenibacillus</taxon>
    </lineage>
</organism>
<dbReference type="PANTHER" id="PTHR47053">
    <property type="entry name" value="MUREIN DD-ENDOPEPTIDASE MEPH-RELATED"/>
    <property type="match status" value="1"/>
</dbReference>
<sequence length="254" mass="27571">MKHSKKLLTVLSCILVLTGCGKGNVAPQKVGVSTQQGGMDSRLLDPTITNQDVLLQRGDANIELEKRGYRAQDVASSTNGSIKILGGSRELVKVTPNPSIQPKQGNYAENVISQAVMYYGTPYEFSSDRSDPSTFDCSDFTRWVYLSSLGMEIPKDSRSQATYVQTFSNRTYTSIDQAQRGDLLFFVSYKGNDPNKYVGVDKSIGSITHVGLSLGNGKIIHTASAATGGVRIDEVANNHLTYRFVLGGSVLDTK</sequence>
<evidence type="ECO:0000259" key="5">
    <source>
        <dbReference type="PROSITE" id="PS51935"/>
    </source>
</evidence>
<keyword evidence="3" id="KW-0378">Hydrolase</keyword>
<evidence type="ECO:0000256" key="1">
    <source>
        <dbReference type="ARBA" id="ARBA00007074"/>
    </source>
</evidence>
<keyword evidence="7" id="KW-1185">Reference proteome</keyword>
<evidence type="ECO:0000256" key="2">
    <source>
        <dbReference type="ARBA" id="ARBA00022670"/>
    </source>
</evidence>
<dbReference type="InterPro" id="IPR051202">
    <property type="entry name" value="Peptidase_C40"/>
</dbReference>
<dbReference type="Gene3D" id="3.90.1720.10">
    <property type="entry name" value="endopeptidase domain like (from Nostoc punctiforme)"/>
    <property type="match status" value="1"/>
</dbReference>
<dbReference type="Proteomes" id="UP001527099">
    <property type="component" value="Unassembled WGS sequence"/>
</dbReference>
<dbReference type="PROSITE" id="PS51935">
    <property type="entry name" value="NLPC_P60"/>
    <property type="match status" value="1"/>
</dbReference>
<accession>A0ABT4G6B3</accession>
<name>A0ABT4G6B3_9BACL</name>
<gene>
    <name evidence="6" type="ORF">M5X19_02065</name>
</gene>
<comment type="caution">
    <text evidence="6">The sequence shown here is derived from an EMBL/GenBank/DDBJ whole genome shotgun (WGS) entry which is preliminary data.</text>
</comment>
<reference evidence="6 7" key="1">
    <citation type="submission" date="2022-05" db="EMBL/GenBank/DDBJ databases">
        <title>Genome Sequencing of Bee-Associated Microbes.</title>
        <authorList>
            <person name="Dunlap C."/>
        </authorList>
    </citation>
    <scope>NUCLEOTIDE SEQUENCE [LARGE SCALE GENOMIC DNA]</scope>
    <source>
        <strain evidence="6 7">NRRL B-14421</strain>
    </source>
</reference>
<evidence type="ECO:0000313" key="7">
    <source>
        <dbReference type="Proteomes" id="UP001527099"/>
    </source>
</evidence>
<proteinExistence type="inferred from homology"/>